<proteinExistence type="predicted"/>
<dbReference type="EMBL" id="JAAQVJ010000090">
    <property type="protein sequence ID" value="KAF3895505.1"/>
    <property type="molecule type" value="Genomic_DNA"/>
</dbReference>
<evidence type="ECO:0000256" key="1">
    <source>
        <dbReference type="SAM" id="MobiDB-lite"/>
    </source>
</evidence>
<sequence length="157" mass="17484">MRSGGWIKQVWGSKKDGGGGGSTRWGFRSPERKLSFRLSRTTAFGLFNLFVGSLKFKFNLTSTIGTGILYVALQYSISQPQVNLEDNDRPPKPAYRQKHTPGPVSHPAYLSSGTNSCQFCNWNLARLLWQGISSYPRTSSILLSPNASDWKRVAPIE</sequence>
<name>A0A9P4YI02_9EURO</name>
<comment type="caution">
    <text evidence="2">The sequence shown here is derived from an EMBL/GenBank/DDBJ whole genome shotgun (WGS) entry which is preliminary data.</text>
</comment>
<feature type="region of interest" description="Disordered" evidence="1">
    <location>
        <begin position="82"/>
        <end position="105"/>
    </location>
</feature>
<reference evidence="2" key="1">
    <citation type="submission" date="2020-03" db="EMBL/GenBank/DDBJ databases">
        <title>Whole Genome Sequence of Trichophyton interdigitale from India.</title>
        <authorList>
            <person name="Kumar P."/>
        </authorList>
    </citation>
    <scope>NUCLEOTIDE SEQUENCE</scope>
    <source>
        <strain evidence="2">UCMS-IGIB-CI14</strain>
    </source>
</reference>
<protein>
    <submittedName>
        <fullName evidence="2">Uncharacterized protein</fullName>
    </submittedName>
</protein>
<evidence type="ECO:0000313" key="2">
    <source>
        <dbReference type="EMBL" id="KAF3895505.1"/>
    </source>
</evidence>
<dbReference type="AlphaFoldDB" id="A0A9P4YI02"/>
<gene>
    <name evidence="2" type="ORF">GY632_3254</name>
</gene>
<organism evidence="2 3">
    <name type="scientific">Trichophyton interdigitale</name>
    <dbReference type="NCBI Taxonomy" id="101480"/>
    <lineage>
        <taxon>Eukaryota</taxon>
        <taxon>Fungi</taxon>
        <taxon>Dikarya</taxon>
        <taxon>Ascomycota</taxon>
        <taxon>Pezizomycotina</taxon>
        <taxon>Eurotiomycetes</taxon>
        <taxon>Eurotiomycetidae</taxon>
        <taxon>Onygenales</taxon>
        <taxon>Arthrodermataceae</taxon>
        <taxon>Trichophyton</taxon>
    </lineage>
</organism>
<dbReference type="Proteomes" id="UP000749309">
    <property type="component" value="Unassembled WGS sequence"/>
</dbReference>
<evidence type="ECO:0000313" key="3">
    <source>
        <dbReference type="Proteomes" id="UP000749309"/>
    </source>
</evidence>
<accession>A0A9P4YI02</accession>